<dbReference type="GO" id="GO:0046872">
    <property type="term" value="F:metal ion binding"/>
    <property type="evidence" value="ECO:0007669"/>
    <property type="project" value="UniProtKB-KW"/>
</dbReference>
<name>A0AAP0EUX7_9MAGN</name>
<gene>
    <name evidence="4" type="ORF">Syun_025617</name>
</gene>
<dbReference type="EMBL" id="JBBNAF010000011">
    <property type="protein sequence ID" value="KAK9098572.1"/>
    <property type="molecule type" value="Genomic_DNA"/>
</dbReference>
<dbReference type="PANTHER" id="PTHR47991">
    <property type="entry name" value="OXOGLUTARATE/IRON-DEPENDENT DIOXYGENASE"/>
    <property type="match status" value="1"/>
</dbReference>
<protein>
    <recommendedName>
        <fullName evidence="3">Isopenicillin N synthase-like Fe(2+) 2OG dioxygenase domain-containing protein</fullName>
    </recommendedName>
</protein>
<accession>A0AAP0EUX7</accession>
<reference evidence="4 5" key="1">
    <citation type="submission" date="2024-01" db="EMBL/GenBank/DDBJ databases">
        <title>Genome assemblies of Stephania.</title>
        <authorList>
            <person name="Yang L."/>
        </authorList>
    </citation>
    <scope>NUCLEOTIDE SEQUENCE [LARGE SCALE GENOMIC DNA]</scope>
    <source>
        <strain evidence="4">YNDBR</strain>
        <tissue evidence="4">Leaf</tissue>
    </source>
</reference>
<comment type="caution">
    <text evidence="4">The sequence shown here is derived from an EMBL/GenBank/DDBJ whole genome shotgun (WGS) entry which is preliminary data.</text>
</comment>
<feature type="domain" description="Isopenicillin N synthase-like Fe(2+) 2OG dioxygenase" evidence="3">
    <location>
        <begin position="80"/>
        <end position="125"/>
    </location>
</feature>
<keyword evidence="2" id="KW-0408">Iron</keyword>
<sequence length="125" mass="14248">MLPIFISGKLKSEIEDVIDKVILPFLLVATLYSFGSFSFSQEVMNEYKLKSKSMVELILNVMVEQLTLEDYFNRTSMAFTRFNYCLLCSRPDLVCDFNPHADGGTISLVLIEEEVEGLQVFKDGE</sequence>
<organism evidence="4 5">
    <name type="scientific">Stephania yunnanensis</name>
    <dbReference type="NCBI Taxonomy" id="152371"/>
    <lineage>
        <taxon>Eukaryota</taxon>
        <taxon>Viridiplantae</taxon>
        <taxon>Streptophyta</taxon>
        <taxon>Embryophyta</taxon>
        <taxon>Tracheophyta</taxon>
        <taxon>Spermatophyta</taxon>
        <taxon>Magnoliopsida</taxon>
        <taxon>Ranunculales</taxon>
        <taxon>Menispermaceae</taxon>
        <taxon>Menispermoideae</taxon>
        <taxon>Cissampelideae</taxon>
        <taxon>Stephania</taxon>
    </lineage>
</organism>
<evidence type="ECO:0000313" key="5">
    <source>
        <dbReference type="Proteomes" id="UP001420932"/>
    </source>
</evidence>
<dbReference type="Proteomes" id="UP001420932">
    <property type="component" value="Unassembled WGS sequence"/>
</dbReference>
<dbReference type="InterPro" id="IPR027443">
    <property type="entry name" value="IPNS-like_sf"/>
</dbReference>
<proteinExistence type="predicted"/>
<dbReference type="AlphaFoldDB" id="A0AAP0EUX7"/>
<dbReference type="InterPro" id="IPR044861">
    <property type="entry name" value="IPNS-like_FE2OG_OXY"/>
</dbReference>
<evidence type="ECO:0000256" key="2">
    <source>
        <dbReference type="ARBA" id="ARBA00023004"/>
    </source>
</evidence>
<evidence type="ECO:0000256" key="1">
    <source>
        <dbReference type="ARBA" id="ARBA00022723"/>
    </source>
</evidence>
<dbReference type="Gene3D" id="2.60.120.330">
    <property type="entry name" value="B-lactam Antibiotic, Isopenicillin N Synthase, Chain"/>
    <property type="match status" value="1"/>
</dbReference>
<keyword evidence="1" id="KW-0479">Metal-binding</keyword>
<dbReference type="Pfam" id="PF03171">
    <property type="entry name" value="2OG-FeII_Oxy"/>
    <property type="match status" value="1"/>
</dbReference>
<dbReference type="InterPro" id="IPR050295">
    <property type="entry name" value="Plant_2OG-oxidoreductases"/>
</dbReference>
<evidence type="ECO:0000313" key="4">
    <source>
        <dbReference type="EMBL" id="KAK9098572.1"/>
    </source>
</evidence>
<dbReference type="SUPFAM" id="SSF51197">
    <property type="entry name" value="Clavaminate synthase-like"/>
    <property type="match status" value="1"/>
</dbReference>
<evidence type="ECO:0000259" key="3">
    <source>
        <dbReference type="Pfam" id="PF03171"/>
    </source>
</evidence>
<keyword evidence="5" id="KW-1185">Reference proteome</keyword>